<dbReference type="InterPro" id="IPR008407">
    <property type="entry name" value="Brnchd-chn_aa_trnsp_AzlD"/>
</dbReference>
<sequence>MMIHEYTLLAILGSALVTLIPRVLPFLLVRKMELPEFLLRYLSYVPLAILTALFIQSLLQKEAGQFPSVKLLPFLASLPTILTAILTKSLIAIVIVGVISMAVLRLIV</sequence>
<organism evidence="2 3">
    <name type="scientific">Listeria aquatica FSL S10-1188</name>
    <dbReference type="NCBI Taxonomy" id="1265818"/>
    <lineage>
        <taxon>Bacteria</taxon>
        <taxon>Bacillati</taxon>
        <taxon>Bacillota</taxon>
        <taxon>Bacilli</taxon>
        <taxon>Bacillales</taxon>
        <taxon>Listeriaceae</taxon>
        <taxon>Listeria</taxon>
    </lineage>
</organism>
<evidence type="ECO:0000256" key="1">
    <source>
        <dbReference type="SAM" id="Phobius"/>
    </source>
</evidence>
<dbReference type="EMBL" id="AOCG01000012">
    <property type="protein sequence ID" value="EUJ17835.1"/>
    <property type="molecule type" value="Genomic_DNA"/>
</dbReference>
<dbReference type="RefSeq" id="WP_036073692.1">
    <property type="nucleotide sequence ID" value="NZ_AOCG01000012.1"/>
</dbReference>
<evidence type="ECO:0000313" key="2">
    <source>
        <dbReference type="EMBL" id="EUJ17835.1"/>
    </source>
</evidence>
<evidence type="ECO:0000313" key="3">
    <source>
        <dbReference type="Proteomes" id="UP000019246"/>
    </source>
</evidence>
<keyword evidence="1" id="KW-1133">Transmembrane helix</keyword>
<dbReference type="AlphaFoldDB" id="W7AX88"/>
<comment type="caution">
    <text evidence="2">The sequence shown here is derived from an EMBL/GenBank/DDBJ whole genome shotgun (WGS) entry which is preliminary data.</text>
</comment>
<dbReference type="PATRIC" id="fig|1265818.5.peg.2540"/>
<feature type="transmembrane region" description="Helical" evidence="1">
    <location>
        <begin position="41"/>
        <end position="59"/>
    </location>
</feature>
<proteinExistence type="predicted"/>
<keyword evidence="1" id="KW-0472">Membrane</keyword>
<dbReference type="Pfam" id="PF05437">
    <property type="entry name" value="AzlD"/>
    <property type="match status" value="1"/>
</dbReference>
<feature type="transmembrane region" description="Helical" evidence="1">
    <location>
        <begin position="71"/>
        <end position="104"/>
    </location>
</feature>
<keyword evidence="3" id="KW-1185">Reference proteome</keyword>
<reference evidence="2 3" key="1">
    <citation type="journal article" date="2014" name="Int. J. Syst. Evol. Microbiol.">
        <title>Listeria floridensis sp. nov., Listeria aquatica sp. nov., Listeria cornellensis sp. nov., Listeria riparia sp. nov. and Listeria grandensis sp. nov., from agricultural and natural environments.</title>
        <authorList>
            <person name="den Bakker H.C."/>
            <person name="Warchocki S."/>
            <person name="Wright E.M."/>
            <person name="Allred A.F."/>
            <person name="Ahlstrom C."/>
            <person name="Manuel C.S."/>
            <person name="Stasiewicz M.J."/>
            <person name="Burrell A."/>
            <person name="Roof S."/>
            <person name="Strawn L."/>
            <person name="Fortes E.D."/>
            <person name="Nightingale K.K."/>
            <person name="Kephart D."/>
            <person name="Wiedmann M."/>
        </authorList>
    </citation>
    <scope>NUCLEOTIDE SEQUENCE [LARGE SCALE GENOMIC DNA]</scope>
    <source>
        <strain evidence="2 3">FSL S10-1188</strain>
    </source>
</reference>
<feature type="transmembrane region" description="Helical" evidence="1">
    <location>
        <begin position="6"/>
        <end position="29"/>
    </location>
</feature>
<dbReference type="STRING" id="1265818.MAQA_12621"/>
<dbReference type="Proteomes" id="UP000019246">
    <property type="component" value="Unassembled WGS sequence"/>
</dbReference>
<keyword evidence="1" id="KW-0812">Transmembrane</keyword>
<accession>W7AX88</accession>
<name>W7AX88_9LIST</name>
<gene>
    <name evidence="2" type="ORF">MAQA_12621</name>
</gene>
<protein>
    <submittedName>
        <fullName evidence="2">Uncharacterized protein</fullName>
    </submittedName>
</protein>
<dbReference type="OrthoDB" id="7870017at2"/>